<accession>A0A6N8JKG5</accession>
<dbReference type="Pfam" id="PF00149">
    <property type="entry name" value="Metallophos"/>
    <property type="match status" value="1"/>
</dbReference>
<dbReference type="Proteomes" id="UP000463388">
    <property type="component" value="Unassembled WGS sequence"/>
</dbReference>
<dbReference type="InterPro" id="IPR050126">
    <property type="entry name" value="Ap4A_hydrolase"/>
</dbReference>
<sequence>MIIYAMSDIHGQERAFEEALSLVDLADPEVMLVLCGDYIDHGWEHPEWFDRIRRLQEMHPGQVVVLKGNHEDAYLESFAGTLSRETRRWLRDLPLFYETERHIFVHAGIEEDAGDLWRVACEDWFFHSKIPASFGPFFKDIIAGHVGTYRFCGENRVYWDGEAHFYLDGSTETSGVVPVLKYDSATNRYTTFTPETTSDGTTTWTEDIVHAGRPTEESF</sequence>
<dbReference type="GO" id="GO:0008803">
    <property type="term" value="F:bis(5'-nucleosyl)-tetraphosphatase (symmetrical) activity"/>
    <property type="evidence" value="ECO:0007669"/>
    <property type="project" value="TreeGrafter"/>
</dbReference>
<gene>
    <name evidence="2" type="ORF">GKZ27_02715</name>
</gene>
<dbReference type="Gene3D" id="3.60.21.10">
    <property type="match status" value="1"/>
</dbReference>
<name>A0A6N8JKG5_9ACTN</name>
<dbReference type="SUPFAM" id="SSF56300">
    <property type="entry name" value="Metallo-dependent phosphatases"/>
    <property type="match status" value="1"/>
</dbReference>
<dbReference type="InterPro" id="IPR006186">
    <property type="entry name" value="Ser/Thr-sp_prot-phosphatase"/>
</dbReference>
<comment type="caution">
    <text evidence="2">The sequence shown here is derived from an EMBL/GenBank/DDBJ whole genome shotgun (WGS) entry which is preliminary data.</text>
</comment>
<protein>
    <submittedName>
        <fullName evidence="2">Ser/Thr protein phosphatase</fullName>
    </submittedName>
</protein>
<organism evidence="2 3">
    <name type="scientific">Adlercreutzia mucosicola</name>
    <dbReference type="NCBI Taxonomy" id="580026"/>
    <lineage>
        <taxon>Bacteria</taxon>
        <taxon>Bacillati</taxon>
        <taxon>Actinomycetota</taxon>
        <taxon>Coriobacteriia</taxon>
        <taxon>Eggerthellales</taxon>
        <taxon>Eggerthellaceae</taxon>
        <taxon>Adlercreutzia</taxon>
    </lineage>
</organism>
<evidence type="ECO:0000259" key="1">
    <source>
        <dbReference type="PROSITE" id="PS00125"/>
    </source>
</evidence>
<proteinExistence type="predicted"/>
<evidence type="ECO:0000313" key="3">
    <source>
        <dbReference type="Proteomes" id="UP000463388"/>
    </source>
</evidence>
<dbReference type="GO" id="GO:0016791">
    <property type="term" value="F:phosphatase activity"/>
    <property type="evidence" value="ECO:0007669"/>
    <property type="project" value="TreeGrafter"/>
</dbReference>
<dbReference type="InterPro" id="IPR029052">
    <property type="entry name" value="Metallo-depent_PP-like"/>
</dbReference>
<dbReference type="AlphaFoldDB" id="A0A6N8JKG5"/>
<dbReference type="GO" id="GO:0110154">
    <property type="term" value="P:RNA decapping"/>
    <property type="evidence" value="ECO:0007669"/>
    <property type="project" value="TreeGrafter"/>
</dbReference>
<dbReference type="PANTHER" id="PTHR42850:SF4">
    <property type="entry name" value="ZINC-DEPENDENT ENDOPOLYPHOSPHATASE"/>
    <property type="match status" value="1"/>
</dbReference>
<dbReference type="InterPro" id="IPR004843">
    <property type="entry name" value="Calcineurin-like_PHP"/>
</dbReference>
<keyword evidence="3" id="KW-1185">Reference proteome</keyword>
<feature type="domain" description="Serine/threonine specific protein phosphatases" evidence="1">
    <location>
        <begin position="66"/>
        <end position="71"/>
    </location>
</feature>
<dbReference type="PANTHER" id="PTHR42850">
    <property type="entry name" value="METALLOPHOSPHOESTERASE"/>
    <property type="match status" value="1"/>
</dbReference>
<reference evidence="2 3" key="1">
    <citation type="submission" date="2019-12" db="EMBL/GenBank/DDBJ databases">
        <title>Microbes associate with the intestines of laboratory mice.</title>
        <authorList>
            <person name="Navarre W."/>
            <person name="Wong E."/>
        </authorList>
    </citation>
    <scope>NUCLEOTIDE SEQUENCE [LARGE SCALE GENOMIC DNA]</scope>
    <source>
        <strain evidence="2 3">NM66_B29</strain>
    </source>
</reference>
<evidence type="ECO:0000313" key="2">
    <source>
        <dbReference type="EMBL" id="MVX60375.1"/>
    </source>
</evidence>
<dbReference type="PROSITE" id="PS00125">
    <property type="entry name" value="SER_THR_PHOSPHATASE"/>
    <property type="match status" value="1"/>
</dbReference>
<dbReference type="EMBL" id="WSRR01000003">
    <property type="protein sequence ID" value="MVX60375.1"/>
    <property type="molecule type" value="Genomic_DNA"/>
</dbReference>
<dbReference type="GO" id="GO:0005737">
    <property type="term" value="C:cytoplasm"/>
    <property type="evidence" value="ECO:0007669"/>
    <property type="project" value="TreeGrafter"/>
</dbReference>